<reference evidence="5 6" key="1">
    <citation type="journal article" date="2014" name="Genome Biol. Evol.">
        <title>The secreted proteins of Achlya hypogyna and Thraustotheca clavata identify the ancestral oomycete secretome and reveal gene acquisitions by horizontal gene transfer.</title>
        <authorList>
            <person name="Misner I."/>
            <person name="Blouin N."/>
            <person name="Leonard G."/>
            <person name="Richards T.A."/>
            <person name="Lane C.E."/>
        </authorList>
    </citation>
    <scope>NUCLEOTIDE SEQUENCE [LARGE SCALE GENOMIC DNA]</scope>
    <source>
        <strain evidence="5 6">ATCC 48635</strain>
    </source>
</reference>
<gene>
    <name evidence="5" type="ORF">ACHHYP_13094</name>
</gene>
<dbReference type="InterPro" id="IPR001245">
    <property type="entry name" value="Ser-Thr/Tyr_kinase_cat_dom"/>
</dbReference>
<dbReference type="Gene3D" id="1.10.510.10">
    <property type="entry name" value="Transferase(Phosphotransferase) domain 1"/>
    <property type="match status" value="1"/>
</dbReference>
<keyword evidence="3" id="KW-0732">Signal</keyword>
<dbReference type="PANTHER" id="PTHR44329">
    <property type="entry name" value="SERINE/THREONINE-PROTEIN KINASE TNNI3K-RELATED"/>
    <property type="match status" value="1"/>
</dbReference>
<feature type="signal peptide" evidence="3">
    <location>
        <begin position="1"/>
        <end position="16"/>
    </location>
</feature>
<keyword evidence="6" id="KW-1185">Reference proteome</keyword>
<dbReference type="SUPFAM" id="SSF56112">
    <property type="entry name" value="Protein kinase-like (PK-like)"/>
    <property type="match status" value="1"/>
</dbReference>
<keyword evidence="2" id="KW-1133">Transmembrane helix</keyword>
<organism evidence="5 6">
    <name type="scientific">Achlya hypogyna</name>
    <name type="common">Oomycete</name>
    <name type="synonym">Protoachlya hypogyna</name>
    <dbReference type="NCBI Taxonomy" id="1202772"/>
    <lineage>
        <taxon>Eukaryota</taxon>
        <taxon>Sar</taxon>
        <taxon>Stramenopiles</taxon>
        <taxon>Oomycota</taxon>
        <taxon>Saprolegniomycetes</taxon>
        <taxon>Saprolegniales</taxon>
        <taxon>Achlyaceae</taxon>
        <taxon>Achlya</taxon>
    </lineage>
</organism>
<feature type="region of interest" description="Disordered" evidence="1">
    <location>
        <begin position="310"/>
        <end position="332"/>
    </location>
</feature>
<dbReference type="EMBL" id="JNBR01001841">
    <property type="protein sequence ID" value="OQR84680.1"/>
    <property type="molecule type" value="Genomic_DNA"/>
</dbReference>
<dbReference type="Gene3D" id="3.30.200.20">
    <property type="entry name" value="Phosphorylase Kinase, domain 1"/>
    <property type="match status" value="1"/>
</dbReference>
<proteinExistence type="predicted"/>
<dbReference type="PROSITE" id="PS50011">
    <property type="entry name" value="PROTEIN_KINASE_DOM"/>
    <property type="match status" value="1"/>
</dbReference>
<evidence type="ECO:0000256" key="3">
    <source>
        <dbReference type="SAM" id="SignalP"/>
    </source>
</evidence>
<dbReference type="SMART" id="SM00220">
    <property type="entry name" value="S_TKc"/>
    <property type="match status" value="1"/>
</dbReference>
<sequence length="645" mass="69818">MRRFLWLLALTRVAAAACPFSSMTASTILVADSAYCGSALTCIVHTANCTLVNSAFPIAEGSTYEVTAVGNMVNYKWPTLSVGNVASVDITAMILPNSLNTLYLEGIGALKPFPSTPLWPPNLTKMSLATNNITHFTNLDLSSLKYLWGPRLISANLLGDRSIMANPVTEFANVSLSAAALTYLYGAPELFTEGGSVVPSCIRRMKIPSLSMPQSTYNALNGMHEIDIKGNLVGYDAAGAVTNGTSGCASQGGVIRYLWSVAKGTTLGACVVPGVGAVIGIGAAVVVTVLAIGIYFYIRRKRRGKLNAYGSAAANSPPQTKHTEDLGNDAVSARSTSRHLEANGNFDVDFTSLRLLRLEPADLRVTSDRPISSGAFGEVWHGTYGSRSVAIKRTKDKTAKGIEKFAAEILLMSRLECPYVVSLVGASWTRPANLECVVEYMDLGDLRTYLAARSPEQFTWEEKHTSIMSVVQGLVYLHTFDPPIIHRDLKSRNVLLDSKKGTKITDFGESREMDETTLTNAVGTVQWMAPEICAGHDYSTAADVYSFGVLLSEYSTHQVPYTGMVHPRSRKLVNQQYIMTQILAGQLMPAFETVATPAWVLDLACQCLAHNPDHRPTMLKQAACAVFVTQFDLNVPTWPASPKAF</sequence>
<dbReference type="STRING" id="1202772.A0A1V9YG61"/>
<dbReference type="PROSITE" id="PS00108">
    <property type="entry name" value="PROTEIN_KINASE_ST"/>
    <property type="match status" value="1"/>
</dbReference>
<accession>A0A1V9YG61</accession>
<protein>
    <submittedName>
        <fullName evidence="5">Protein kinase</fullName>
    </submittedName>
</protein>
<dbReference type="InterPro" id="IPR011009">
    <property type="entry name" value="Kinase-like_dom_sf"/>
</dbReference>
<dbReference type="InterPro" id="IPR000719">
    <property type="entry name" value="Prot_kinase_dom"/>
</dbReference>
<evidence type="ECO:0000313" key="6">
    <source>
        <dbReference type="Proteomes" id="UP000243579"/>
    </source>
</evidence>
<evidence type="ECO:0000259" key="4">
    <source>
        <dbReference type="PROSITE" id="PS50011"/>
    </source>
</evidence>
<evidence type="ECO:0000313" key="5">
    <source>
        <dbReference type="EMBL" id="OQR84680.1"/>
    </source>
</evidence>
<dbReference type="GO" id="GO:0005524">
    <property type="term" value="F:ATP binding"/>
    <property type="evidence" value="ECO:0007669"/>
    <property type="project" value="InterPro"/>
</dbReference>
<name>A0A1V9YG61_ACHHY</name>
<evidence type="ECO:0000256" key="1">
    <source>
        <dbReference type="SAM" id="MobiDB-lite"/>
    </source>
</evidence>
<keyword evidence="2" id="KW-0472">Membrane</keyword>
<dbReference type="GO" id="GO:0004674">
    <property type="term" value="F:protein serine/threonine kinase activity"/>
    <property type="evidence" value="ECO:0007669"/>
    <property type="project" value="TreeGrafter"/>
</dbReference>
<dbReference type="Pfam" id="PF07714">
    <property type="entry name" value="PK_Tyr_Ser-Thr"/>
    <property type="match status" value="1"/>
</dbReference>
<feature type="domain" description="Protein kinase" evidence="4">
    <location>
        <begin position="365"/>
        <end position="628"/>
    </location>
</feature>
<feature type="chain" id="PRO_5010737109" evidence="3">
    <location>
        <begin position="17"/>
        <end position="645"/>
    </location>
</feature>
<dbReference type="Proteomes" id="UP000243579">
    <property type="component" value="Unassembled WGS sequence"/>
</dbReference>
<keyword evidence="2" id="KW-0812">Transmembrane</keyword>
<dbReference type="OrthoDB" id="2013020at2759"/>
<dbReference type="AlphaFoldDB" id="A0A1V9YG61"/>
<dbReference type="InterPro" id="IPR051681">
    <property type="entry name" value="Ser/Thr_Kinases-Pseudokinases"/>
</dbReference>
<dbReference type="InterPro" id="IPR008271">
    <property type="entry name" value="Ser/Thr_kinase_AS"/>
</dbReference>
<feature type="transmembrane region" description="Helical" evidence="2">
    <location>
        <begin position="275"/>
        <end position="298"/>
    </location>
</feature>
<comment type="caution">
    <text evidence="5">The sequence shown here is derived from an EMBL/GenBank/DDBJ whole genome shotgun (WGS) entry which is preliminary data.</text>
</comment>
<evidence type="ECO:0000256" key="2">
    <source>
        <dbReference type="SAM" id="Phobius"/>
    </source>
</evidence>
<keyword evidence="5" id="KW-0808">Transferase</keyword>
<keyword evidence="5" id="KW-0418">Kinase</keyword>
<dbReference type="PANTHER" id="PTHR44329:SF214">
    <property type="entry name" value="PROTEIN KINASE DOMAIN-CONTAINING PROTEIN"/>
    <property type="match status" value="1"/>
</dbReference>